<evidence type="ECO:0000256" key="3">
    <source>
        <dbReference type="ARBA" id="ARBA00022536"/>
    </source>
</evidence>
<protein>
    <submittedName>
        <fullName evidence="9">Fibulin-5</fullName>
    </submittedName>
</protein>
<dbReference type="GO" id="GO:0005576">
    <property type="term" value="C:extracellular region"/>
    <property type="evidence" value="ECO:0007669"/>
    <property type="project" value="UniProtKB-SubCell"/>
</dbReference>
<dbReference type="PROSITE" id="PS01187">
    <property type="entry name" value="EGF_CA"/>
    <property type="match status" value="1"/>
</dbReference>
<dbReference type="GO" id="GO:0005509">
    <property type="term" value="F:calcium ion binding"/>
    <property type="evidence" value="ECO:0007669"/>
    <property type="project" value="InterPro"/>
</dbReference>
<dbReference type="SMART" id="SM00181">
    <property type="entry name" value="EGF"/>
    <property type="match status" value="3"/>
</dbReference>
<accession>A0AAV4CTC6</accession>
<evidence type="ECO:0000256" key="1">
    <source>
        <dbReference type="ARBA" id="ARBA00004613"/>
    </source>
</evidence>
<comment type="subcellular location">
    <subcellularLocation>
        <location evidence="1">Secreted</location>
    </subcellularLocation>
</comment>
<dbReference type="PANTHER" id="PTHR47333">
    <property type="entry name" value="VON WILLEBRAND FACTOR C AND EGF DOMAIN-CONTAINING PROTEIN"/>
    <property type="match status" value="1"/>
</dbReference>
<proteinExistence type="predicted"/>
<gene>
    <name evidence="9" type="ORF">PoB_006147100</name>
</gene>
<comment type="caution">
    <text evidence="9">The sequence shown here is derived from an EMBL/GenBank/DDBJ whole genome shotgun (WGS) entry which is preliminary data.</text>
</comment>
<dbReference type="InterPro" id="IPR049883">
    <property type="entry name" value="NOTCH1_EGF-like"/>
</dbReference>
<evidence type="ECO:0000259" key="8">
    <source>
        <dbReference type="SMART" id="SM00181"/>
    </source>
</evidence>
<dbReference type="SMART" id="SM00179">
    <property type="entry name" value="EGF_CA"/>
    <property type="match status" value="1"/>
</dbReference>
<keyword evidence="10" id="KW-1185">Reference proteome</keyword>
<evidence type="ECO:0000256" key="4">
    <source>
        <dbReference type="ARBA" id="ARBA00022729"/>
    </source>
</evidence>
<dbReference type="AlphaFoldDB" id="A0AAV4CTC6"/>
<dbReference type="Proteomes" id="UP000735302">
    <property type="component" value="Unassembled WGS sequence"/>
</dbReference>
<dbReference type="InterPro" id="IPR000742">
    <property type="entry name" value="EGF"/>
</dbReference>
<dbReference type="InterPro" id="IPR018097">
    <property type="entry name" value="EGF_Ca-bd_CS"/>
</dbReference>
<organism evidence="9 10">
    <name type="scientific">Plakobranchus ocellatus</name>
    <dbReference type="NCBI Taxonomy" id="259542"/>
    <lineage>
        <taxon>Eukaryota</taxon>
        <taxon>Metazoa</taxon>
        <taxon>Spiralia</taxon>
        <taxon>Lophotrochozoa</taxon>
        <taxon>Mollusca</taxon>
        <taxon>Gastropoda</taxon>
        <taxon>Heterobranchia</taxon>
        <taxon>Euthyneura</taxon>
        <taxon>Panpulmonata</taxon>
        <taxon>Sacoglossa</taxon>
        <taxon>Placobranchoidea</taxon>
        <taxon>Plakobranchidae</taxon>
        <taxon>Plakobranchus</taxon>
    </lineage>
</organism>
<dbReference type="InterPro" id="IPR009030">
    <property type="entry name" value="Growth_fac_rcpt_cys_sf"/>
</dbReference>
<dbReference type="InterPro" id="IPR052080">
    <property type="entry name" value="vWF_C/EGF_Fibrillin"/>
</dbReference>
<evidence type="ECO:0000256" key="5">
    <source>
        <dbReference type="ARBA" id="ARBA00023157"/>
    </source>
</evidence>
<feature type="domain" description="EGF-like" evidence="8">
    <location>
        <begin position="98"/>
        <end position="135"/>
    </location>
</feature>
<sequence>MWVCLKIYPDIADADLCDSSPCEGSCSETEDGMDIICSCNPGQILADDGFSCIDADLCASSPCGGSCNETADGTNVICSCNPGQTLADDGFSCFDEDECATSTHSCEDICINTEGSYICSCNIGRELEDDNTNCYDALKTNSTLTFRNIDVSSVNFADKQGNVYRNVLELVQSELLAHFSKISGVTKVIVNEIRPGSLIVDFTTIFNTETTADAGNKMIDALIFLTTDGITINETFTNVEAQVGSINDGDYCIADVDVTIYDDNSNYSPACSSTVTSNTDKCSLLAEVDACEANETCLISAAGSAYCSK</sequence>
<keyword evidence="4" id="KW-0732">Signal</keyword>
<dbReference type="EMBL" id="BLXT01006948">
    <property type="protein sequence ID" value="GFO34966.1"/>
    <property type="molecule type" value="Genomic_DNA"/>
</dbReference>
<dbReference type="Gene3D" id="2.10.25.10">
    <property type="entry name" value="Laminin"/>
    <property type="match status" value="3"/>
</dbReference>
<name>A0AAV4CTC6_9GAST</name>
<feature type="domain" description="EGF-like" evidence="8">
    <location>
        <begin position="57"/>
        <end position="94"/>
    </location>
</feature>
<dbReference type="SUPFAM" id="SSF57184">
    <property type="entry name" value="Growth factor receptor domain"/>
    <property type="match status" value="1"/>
</dbReference>
<dbReference type="InterPro" id="IPR001881">
    <property type="entry name" value="EGF-like_Ca-bd_dom"/>
</dbReference>
<evidence type="ECO:0000313" key="9">
    <source>
        <dbReference type="EMBL" id="GFO34966.1"/>
    </source>
</evidence>
<evidence type="ECO:0000256" key="6">
    <source>
        <dbReference type="ARBA" id="ARBA00023180"/>
    </source>
</evidence>
<keyword evidence="5" id="KW-1015">Disulfide bond</keyword>
<evidence type="ECO:0000256" key="2">
    <source>
        <dbReference type="ARBA" id="ARBA00022525"/>
    </source>
</evidence>
<dbReference type="Pfam" id="PF07645">
    <property type="entry name" value="EGF_CA"/>
    <property type="match status" value="1"/>
</dbReference>
<keyword evidence="3" id="KW-0245">EGF-like domain</keyword>
<evidence type="ECO:0000313" key="10">
    <source>
        <dbReference type="Proteomes" id="UP000735302"/>
    </source>
</evidence>
<feature type="domain" description="EGF-like calcium-binding" evidence="7">
    <location>
        <begin position="95"/>
        <end position="135"/>
    </location>
</feature>
<evidence type="ECO:0000259" key="7">
    <source>
        <dbReference type="SMART" id="SM00179"/>
    </source>
</evidence>
<feature type="domain" description="EGF-like" evidence="8">
    <location>
        <begin position="16"/>
        <end position="53"/>
    </location>
</feature>
<keyword evidence="6" id="KW-0325">Glycoprotein</keyword>
<dbReference type="PANTHER" id="PTHR47333:SF4">
    <property type="entry name" value="EGF-LIKE DOMAIN-CONTAINING PROTEIN"/>
    <property type="match status" value="1"/>
</dbReference>
<keyword evidence="2" id="KW-0964">Secreted</keyword>
<reference evidence="9 10" key="1">
    <citation type="journal article" date="2021" name="Elife">
        <title>Chloroplast acquisition without the gene transfer in kleptoplastic sea slugs, Plakobranchus ocellatus.</title>
        <authorList>
            <person name="Maeda T."/>
            <person name="Takahashi S."/>
            <person name="Yoshida T."/>
            <person name="Shimamura S."/>
            <person name="Takaki Y."/>
            <person name="Nagai Y."/>
            <person name="Toyoda A."/>
            <person name="Suzuki Y."/>
            <person name="Arimoto A."/>
            <person name="Ishii H."/>
            <person name="Satoh N."/>
            <person name="Nishiyama T."/>
            <person name="Hasebe M."/>
            <person name="Maruyama T."/>
            <person name="Minagawa J."/>
            <person name="Obokata J."/>
            <person name="Shigenobu S."/>
        </authorList>
    </citation>
    <scope>NUCLEOTIDE SEQUENCE [LARGE SCALE GENOMIC DNA]</scope>
</reference>